<name>A0A098LJC5_9BACT</name>
<dbReference type="EMBL" id="BBLT01000010">
    <property type="protein sequence ID" value="GAL87055.1"/>
    <property type="molecule type" value="Genomic_DNA"/>
</dbReference>
<feature type="transmembrane region" description="Helical" evidence="1">
    <location>
        <begin position="113"/>
        <end position="133"/>
    </location>
</feature>
<dbReference type="Proteomes" id="UP000030185">
    <property type="component" value="Unassembled WGS sequence"/>
</dbReference>
<feature type="transmembrane region" description="Helical" evidence="1">
    <location>
        <begin position="229"/>
        <end position="247"/>
    </location>
</feature>
<comment type="caution">
    <text evidence="2">The sequence shown here is derived from an EMBL/GenBank/DDBJ whole genome shotgun (WGS) entry which is preliminary data.</text>
</comment>
<keyword evidence="1" id="KW-0812">Transmembrane</keyword>
<dbReference type="OrthoDB" id="671850at2"/>
<dbReference type="RefSeq" id="WP_045467706.1">
    <property type="nucleotide sequence ID" value="NZ_BBLT01000010.1"/>
</dbReference>
<keyword evidence="1" id="KW-0472">Membrane</keyword>
<evidence type="ECO:0000256" key="1">
    <source>
        <dbReference type="SAM" id="Phobius"/>
    </source>
</evidence>
<organism evidence="2 3">
    <name type="scientific">Sporocytophaga myxococcoides</name>
    <dbReference type="NCBI Taxonomy" id="153721"/>
    <lineage>
        <taxon>Bacteria</taxon>
        <taxon>Pseudomonadati</taxon>
        <taxon>Bacteroidota</taxon>
        <taxon>Cytophagia</taxon>
        <taxon>Cytophagales</taxon>
        <taxon>Cytophagaceae</taxon>
        <taxon>Sporocytophaga</taxon>
    </lineage>
</organism>
<feature type="transmembrane region" description="Helical" evidence="1">
    <location>
        <begin position="198"/>
        <end position="217"/>
    </location>
</feature>
<feature type="transmembrane region" description="Helical" evidence="1">
    <location>
        <begin position="62"/>
        <end position="83"/>
    </location>
</feature>
<dbReference type="AlphaFoldDB" id="A0A098LJC5"/>
<gene>
    <name evidence="2" type="ORF">MYP_4285</name>
</gene>
<feature type="transmembrane region" description="Helical" evidence="1">
    <location>
        <begin position="139"/>
        <end position="162"/>
    </location>
</feature>
<protein>
    <submittedName>
        <fullName evidence="2">Uncharacterized protein</fullName>
    </submittedName>
</protein>
<accession>A0A098LJC5</accession>
<feature type="transmembrane region" description="Helical" evidence="1">
    <location>
        <begin position="174"/>
        <end position="192"/>
    </location>
</feature>
<sequence>MINITGLFPADKCISYYQLSPDLKSLIDEDRFKNEMAFLDPSDGVLYGPIGIKKAIGSNTGFFNAVINIPFIFSVFIFIYKIIAYNRYVILLPEQAALECDCGPDKDRKYRNYYFFILAVLNLGVLAAALKIAGLEGEWFWLNLLVFPLLYIMTLGSYKILYPNTYHFDLRQHSITSLFYAFTTGMLIQWPISLLIKQYDLIPLFLSVSGIVFFTLYRSRINFLQLKLTFVYVALFFMFLIPFFLLLF</sequence>
<keyword evidence="3" id="KW-1185">Reference proteome</keyword>
<reference evidence="2 3" key="1">
    <citation type="submission" date="2014-09" db="EMBL/GenBank/DDBJ databases">
        <title>Sporocytophaga myxococcoides PG-01 genome sequencing.</title>
        <authorList>
            <person name="Liu L."/>
            <person name="Gao P.J."/>
            <person name="Chen G.J."/>
            <person name="Wang L.S."/>
        </authorList>
    </citation>
    <scope>NUCLEOTIDE SEQUENCE [LARGE SCALE GENOMIC DNA]</scope>
    <source>
        <strain evidence="2 3">PG-01</strain>
    </source>
</reference>
<evidence type="ECO:0000313" key="3">
    <source>
        <dbReference type="Proteomes" id="UP000030185"/>
    </source>
</evidence>
<keyword evidence="1" id="KW-1133">Transmembrane helix</keyword>
<evidence type="ECO:0000313" key="2">
    <source>
        <dbReference type="EMBL" id="GAL87055.1"/>
    </source>
</evidence>
<proteinExistence type="predicted"/>